<feature type="region of interest" description="Disordered" evidence="1">
    <location>
        <begin position="76"/>
        <end position="173"/>
    </location>
</feature>
<feature type="compositionally biased region" description="Polar residues" evidence="1">
    <location>
        <begin position="390"/>
        <end position="406"/>
    </location>
</feature>
<feature type="region of interest" description="Disordered" evidence="1">
    <location>
        <begin position="31"/>
        <end position="52"/>
    </location>
</feature>
<dbReference type="AlphaFoldDB" id="A0AAE1EYM1"/>
<feature type="compositionally biased region" description="Basic and acidic residues" evidence="1">
    <location>
        <begin position="302"/>
        <end position="319"/>
    </location>
</feature>
<dbReference type="EMBL" id="JAWQEG010003870">
    <property type="protein sequence ID" value="KAK3864105.1"/>
    <property type="molecule type" value="Genomic_DNA"/>
</dbReference>
<organism evidence="2 3">
    <name type="scientific">Petrolisthes cinctipes</name>
    <name type="common">Flat porcelain crab</name>
    <dbReference type="NCBI Taxonomy" id="88211"/>
    <lineage>
        <taxon>Eukaryota</taxon>
        <taxon>Metazoa</taxon>
        <taxon>Ecdysozoa</taxon>
        <taxon>Arthropoda</taxon>
        <taxon>Crustacea</taxon>
        <taxon>Multicrustacea</taxon>
        <taxon>Malacostraca</taxon>
        <taxon>Eumalacostraca</taxon>
        <taxon>Eucarida</taxon>
        <taxon>Decapoda</taxon>
        <taxon>Pleocyemata</taxon>
        <taxon>Anomura</taxon>
        <taxon>Galatheoidea</taxon>
        <taxon>Porcellanidae</taxon>
        <taxon>Petrolisthes</taxon>
    </lineage>
</organism>
<feature type="region of interest" description="Disordered" evidence="1">
    <location>
        <begin position="249"/>
        <end position="471"/>
    </location>
</feature>
<proteinExistence type="predicted"/>
<feature type="compositionally biased region" description="Basic residues" evidence="1">
    <location>
        <begin position="436"/>
        <end position="458"/>
    </location>
</feature>
<evidence type="ECO:0000256" key="1">
    <source>
        <dbReference type="SAM" id="MobiDB-lite"/>
    </source>
</evidence>
<feature type="compositionally biased region" description="Basic and acidic residues" evidence="1">
    <location>
        <begin position="38"/>
        <end position="47"/>
    </location>
</feature>
<name>A0AAE1EYM1_PETCI</name>
<dbReference type="Proteomes" id="UP001286313">
    <property type="component" value="Unassembled WGS sequence"/>
</dbReference>
<accession>A0AAE1EYM1</accession>
<keyword evidence="3" id="KW-1185">Reference proteome</keyword>
<feature type="compositionally biased region" description="Acidic residues" evidence="1">
    <location>
        <begin position="370"/>
        <end position="387"/>
    </location>
</feature>
<gene>
    <name evidence="2" type="ORF">Pcinc_030188</name>
</gene>
<feature type="compositionally biased region" description="Acidic residues" evidence="1">
    <location>
        <begin position="83"/>
        <end position="92"/>
    </location>
</feature>
<comment type="caution">
    <text evidence="2">The sequence shown here is derived from an EMBL/GenBank/DDBJ whole genome shotgun (WGS) entry which is preliminary data.</text>
</comment>
<feature type="compositionally biased region" description="Basic residues" evidence="1">
    <location>
        <begin position="416"/>
        <end position="426"/>
    </location>
</feature>
<evidence type="ECO:0000313" key="2">
    <source>
        <dbReference type="EMBL" id="KAK3864105.1"/>
    </source>
</evidence>
<protein>
    <submittedName>
        <fullName evidence="2">Uncharacterized protein</fullName>
    </submittedName>
</protein>
<feature type="compositionally biased region" description="Basic and acidic residues" evidence="1">
    <location>
        <begin position="326"/>
        <end position="369"/>
    </location>
</feature>
<feature type="compositionally biased region" description="Basic and acidic residues" evidence="1">
    <location>
        <begin position="249"/>
        <end position="293"/>
    </location>
</feature>
<feature type="compositionally biased region" description="Basic residues" evidence="1">
    <location>
        <begin position="96"/>
        <end position="113"/>
    </location>
</feature>
<reference evidence="2" key="1">
    <citation type="submission" date="2023-10" db="EMBL/GenBank/DDBJ databases">
        <title>Genome assemblies of two species of porcelain crab, Petrolisthes cinctipes and Petrolisthes manimaculis (Anomura: Porcellanidae).</title>
        <authorList>
            <person name="Angst P."/>
        </authorList>
    </citation>
    <scope>NUCLEOTIDE SEQUENCE</scope>
    <source>
        <strain evidence="2">PB745_01</strain>
        <tissue evidence="2">Gill</tissue>
    </source>
</reference>
<sequence>MADFFQSSLFNPSAPSECILNMLKESKMIRNHKCKSGKKNDTTRDKTTQVSPKSTFLRLLTSRIFIIKNNNSIKKVGKQTGDMSEEEKEEEEESKRRRGKLRLLFTHHQHKVSKQQLDNPKNSKCWENSSPKSQKLEPSQVIRSKLNQQDQEKFSSSSAVTENSDDDKVKKRPRKNVFYQNIFQPKEITTGPSGGKSLEADVGLEANTSTHEKLRHLLRNVFNAKWSTRGRVVEDRQILVEEEEVMGGREEEAWSVHDKQQRKEKVKEVKERKMKKAEKVKERKVKKVQEMKERKAKKVHHVGKEEEVVDQRMQKREMVELEEEEKNLQGRKEEGGQKKVEEKEEWRQEERGRVEEEEKEEWRQRKEENMREEEEEEEKEEEDEEKEETVSGTQETSDHQNISSHDNNNTTNNNNNKKKKKKKRLRTSKDTPTPHNTRHHQLSTRTPPHHNNTRHHQLSTRTPPQHNNTRRHLWPTHHPHVMYRVGGRVGRSLGHGCHYLGHGLANMTTYIPDAAYIGPITPINRTHEGEYVYIPGHTSVSSYPY</sequence>
<feature type="compositionally biased region" description="Polar residues" evidence="1">
    <location>
        <begin position="114"/>
        <end position="162"/>
    </location>
</feature>
<evidence type="ECO:0000313" key="3">
    <source>
        <dbReference type="Proteomes" id="UP001286313"/>
    </source>
</evidence>